<reference evidence="2" key="1">
    <citation type="journal article" date="2019" name="Int. J. Syst. Evol. Microbiol.">
        <title>The Global Catalogue of Microorganisms (GCM) 10K type strain sequencing project: providing services to taxonomists for standard genome sequencing and annotation.</title>
        <authorList>
            <consortium name="The Broad Institute Genomics Platform"/>
            <consortium name="The Broad Institute Genome Sequencing Center for Infectious Disease"/>
            <person name="Wu L."/>
            <person name="Ma J."/>
        </authorList>
    </citation>
    <scope>NUCLEOTIDE SEQUENCE [LARGE SCALE GENOMIC DNA]</scope>
    <source>
        <strain evidence="2">CCUG 63418</strain>
    </source>
</reference>
<evidence type="ECO:0000313" key="2">
    <source>
        <dbReference type="Proteomes" id="UP001596958"/>
    </source>
</evidence>
<dbReference type="InterPro" id="IPR036287">
    <property type="entry name" value="Rv1873-like_sf"/>
</dbReference>
<gene>
    <name evidence="1" type="ORF">ACFQZS_03240</name>
</gene>
<dbReference type="InterPro" id="IPR014937">
    <property type="entry name" value="DUF1810"/>
</dbReference>
<proteinExistence type="predicted"/>
<name>A0ABW2YTE6_9SPHI</name>
<dbReference type="Pfam" id="PF08837">
    <property type="entry name" value="DUF1810"/>
    <property type="match status" value="1"/>
</dbReference>
<dbReference type="EMBL" id="JBHTHU010000001">
    <property type="protein sequence ID" value="MFD0749140.1"/>
    <property type="molecule type" value="Genomic_DNA"/>
</dbReference>
<keyword evidence="2" id="KW-1185">Reference proteome</keyword>
<sequence>MTRSNGRSFWINTSYKISPDLSLEYRTAGGHLNLKIMLMSNLKRFLDAQRTDYDVALNEIKSGRKRSHWMWYIFPQIAGLGLTEMSKRYAIRDIGEATDFLLDKTLGIRLINICQALLALQTNDALEVFDNPDHLKLRSSMTLFDVISGSSPVFAWVLDKFYNGERDSRTLELLKS</sequence>
<dbReference type="Gene3D" id="1.25.40.380">
    <property type="entry name" value="Protein of unknown function DUF1810"/>
    <property type="match status" value="1"/>
</dbReference>
<protein>
    <submittedName>
        <fullName evidence="1">DUF1810 domain-containing protein</fullName>
    </submittedName>
</protein>
<accession>A0ABW2YTE6</accession>
<dbReference type="Proteomes" id="UP001596958">
    <property type="component" value="Unassembled WGS sequence"/>
</dbReference>
<organism evidence="1 2">
    <name type="scientific">Mucilaginibacter calamicampi</name>
    <dbReference type="NCBI Taxonomy" id="1302352"/>
    <lineage>
        <taxon>Bacteria</taxon>
        <taxon>Pseudomonadati</taxon>
        <taxon>Bacteroidota</taxon>
        <taxon>Sphingobacteriia</taxon>
        <taxon>Sphingobacteriales</taxon>
        <taxon>Sphingobacteriaceae</taxon>
        <taxon>Mucilaginibacter</taxon>
    </lineage>
</organism>
<dbReference type="SUPFAM" id="SSF140736">
    <property type="entry name" value="Rv1873-like"/>
    <property type="match status" value="1"/>
</dbReference>
<comment type="caution">
    <text evidence="1">The sequence shown here is derived from an EMBL/GenBank/DDBJ whole genome shotgun (WGS) entry which is preliminary data.</text>
</comment>
<dbReference type="RefSeq" id="WP_377097245.1">
    <property type="nucleotide sequence ID" value="NZ_JBHTHU010000001.1"/>
</dbReference>
<evidence type="ECO:0000313" key="1">
    <source>
        <dbReference type="EMBL" id="MFD0749140.1"/>
    </source>
</evidence>